<name>A0A8S9J038_BRACR</name>
<organism evidence="2">
    <name type="scientific">Brassica cretica</name>
    <name type="common">Mustard</name>
    <dbReference type="NCBI Taxonomy" id="69181"/>
    <lineage>
        <taxon>Eukaryota</taxon>
        <taxon>Viridiplantae</taxon>
        <taxon>Streptophyta</taxon>
        <taxon>Embryophyta</taxon>
        <taxon>Tracheophyta</taxon>
        <taxon>Spermatophyta</taxon>
        <taxon>Magnoliopsida</taxon>
        <taxon>eudicotyledons</taxon>
        <taxon>Gunneridae</taxon>
        <taxon>Pentapetalae</taxon>
        <taxon>rosids</taxon>
        <taxon>malvids</taxon>
        <taxon>Brassicales</taxon>
        <taxon>Brassicaceae</taxon>
        <taxon>Brassiceae</taxon>
        <taxon>Brassica</taxon>
    </lineage>
</organism>
<proteinExistence type="predicted"/>
<feature type="region of interest" description="Disordered" evidence="1">
    <location>
        <begin position="1"/>
        <end position="21"/>
    </location>
</feature>
<evidence type="ECO:0000313" key="2">
    <source>
        <dbReference type="EMBL" id="KAF2574676.1"/>
    </source>
</evidence>
<reference evidence="2" key="1">
    <citation type="submission" date="2019-12" db="EMBL/GenBank/DDBJ databases">
        <title>Genome sequencing and annotation of Brassica cretica.</title>
        <authorList>
            <person name="Studholme D.J."/>
            <person name="Sarris P.F."/>
        </authorList>
    </citation>
    <scope>NUCLEOTIDE SEQUENCE</scope>
    <source>
        <strain evidence="2">PFS-102/07</strain>
        <tissue evidence="2">Leaf</tissue>
    </source>
</reference>
<dbReference type="AlphaFoldDB" id="A0A8S9J038"/>
<protein>
    <submittedName>
        <fullName evidence="2">Uncharacterized protein</fullName>
    </submittedName>
</protein>
<evidence type="ECO:0000256" key="1">
    <source>
        <dbReference type="SAM" id="MobiDB-lite"/>
    </source>
</evidence>
<accession>A0A8S9J038</accession>
<dbReference type="EMBL" id="QGKY02001015">
    <property type="protein sequence ID" value="KAF2574676.1"/>
    <property type="molecule type" value="Genomic_DNA"/>
</dbReference>
<gene>
    <name evidence="2" type="ORF">F2Q70_00005672</name>
</gene>
<sequence length="363" mass="42324">MDLKAQAEPLGGGSFHGVSWRDRDRESNDLVNHIGGVFRYFIVDVVDPGSTPDVARCGRELEHMLIDSEGPRLEETRHMKKLPSETEESQGSVEAGCHVSRRKTVGRSSLQLHKFTEERFTRLRVTHKIRWWQAASIRKKGFRAVLDLQSQGFCMGLSEDSVRDFTVFLGYLYMMVFFSQCEWCCGRVEGDRLVQICLCVIMRVYNCFLLEWICENEELLVQGRVRLNRWRCQIEIDSGWKHFKSGSWVHERNGFWLVEESQRSHQVSVTETWCTSTKRKLEQRKRNQRERRFKVRLSLKILVKDKEKYAGGIGLNRLLRLVVILRKKGMRQQSSTLVQEAKVATTASRNMCELYLRGIVKDV</sequence>
<comment type="caution">
    <text evidence="2">The sequence shown here is derived from an EMBL/GenBank/DDBJ whole genome shotgun (WGS) entry which is preliminary data.</text>
</comment>